<dbReference type="GO" id="GO:0140359">
    <property type="term" value="F:ABC-type transporter activity"/>
    <property type="evidence" value="ECO:0007669"/>
    <property type="project" value="InterPro"/>
</dbReference>
<feature type="domain" description="ABC transporter" evidence="8">
    <location>
        <begin position="331"/>
        <end position="567"/>
    </location>
</feature>
<dbReference type="GO" id="GO:0016887">
    <property type="term" value="F:ATP hydrolysis activity"/>
    <property type="evidence" value="ECO:0007669"/>
    <property type="project" value="InterPro"/>
</dbReference>
<dbReference type="EMBL" id="BMZH01000026">
    <property type="protein sequence ID" value="GHB05401.1"/>
    <property type="molecule type" value="Genomic_DNA"/>
</dbReference>
<evidence type="ECO:0000256" key="5">
    <source>
        <dbReference type="ARBA" id="ARBA00022989"/>
    </source>
</evidence>
<gene>
    <name evidence="10" type="ORF">GCM10009069_29800</name>
</gene>
<keyword evidence="4" id="KW-0067">ATP-binding</keyword>
<dbReference type="Pfam" id="PF00005">
    <property type="entry name" value="ABC_tran"/>
    <property type="match status" value="1"/>
</dbReference>
<dbReference type="GO" id="GO:0034040">
    <property type="term" value="F:ATPase-coupled lipid transmembrane transporter activity"/>
    <property type="evidence" value="ECO:0007669"/>
    <property type="project" value="TreeGrafter"/>
</dbReference>
<dbReference type="PANTHER" id="PTHR24221:SF248">
    <property type="entry name" value="ABC TRANSPORTER TRANSMEMBRANE REGION"/>
    <property type="match status" value="1"/>
</dbReference>
<protein>
    <submittedName>
        <fullName evidence="10">Peptidase</fullName>
    </submittedName>
</protein>
<keyword evidence="2 7" id="KW-0812">Transmembrane</keyword>
<dbReference type="SUPFAM" id="SSF52540">
    <property type="entry name" value="P-loop containing nucleoside triphosphate hydrolases"/>
    <property type="match status" value="1"/>
</dbReference>
<dbReference type="PANTHER" id="PTHR24221">
    <property type="entry name" value="ATP-BINDING CASSETTE SUB-FAMILY B"/>
    <property type="match status" value="1"/>
</dbReference>
<proteinExistence type="predicted"/>
<dbReference type="InterPro" id="IPR039421">
    <property type="entry name" value="Type_1_exporter"/>
</dbReference>
<dbReference type="InterPro" id="IPR036640">
    <property type="entry name" value="ABC1_TM_sf"/>
</dbReference>
<name>A0A8J3CUT3_9PROT</name>
<dbReference type="InterPro" id="IPR003439">
    <property type="entry name" value="ABC_transporter-like_ATP-bd"/>
</dbReference>
<dbReference type="GO" id="GO:0005524">
    <property type="term" value="F:ATP binding"/>
    <property type="evidence" value="ECO:0007669"/>
    <property type="project" value="UniProtKB-KW"/>
</dbReference>
<dbReference type="InterPro" id="IPR011527">
    <property type="entry name" value="ABC1_TM_dom"/>
</dbReference>
<dbReference type="Gene3D" id="3.40.50.300">
    <property type="entry name" value="P-loop containing nucleotide triphosphate hydrolases"/>
    <property type="match status" value="1"/>
</dbReference>
<dbReference type="GO" id="GO:0005886">
    <property type="term" value="C:plasma membrane"/>
    <property type="evidence" value="ECO:0007669"/>
    <property type="project" value="UniProtKB-SubCell"/>
</dbReference>
<comment type="subcellular location">
    <subcellularLocation>
        <location evidence="1">Cell membrane</location>
        <topology evidence="1">Multi-pass membrane protein</topology>
    </subcellularLocation>
</comment>
<sequence length="576" mass="61056">MRDTPSLSMMGWLKSLAAAIPTYIAPILGFTIVANLLLLVSPFYMLQVYDRILTSGSIDTLIWLTVISIFLLGIYAAAEVGRRRLATLASVELDTIISDNMFTHFCDDPQEAVAIPSRLRYTARVKGFLSNQAILPFFDLPFAPFFIAILFVIHPLIGTIGLIGALLMVVIAVTAEGATRATLLAASQKDSQAFELALGLSRQRSAIVSMGLTEGALSRWKSIREDAHGTALNGGKTEVSFASSAKSVRQMLQILVLGAGGALAVRQQVSPGAIVAGSIILGRALAPIDQIVGGWKNITSIREAWDDLGERFIRVDDARTDTPLPRPEPILVLDRLAIAPPASEEALIRPFRLQVQGGALVTLLGPIGSGKTSLLQTVVGAWRPFSGKVVLGGRDVHAWASDDRGPYVGYVPQGVELLPGSIAQNIARMGKAEPEAIILAAQEAGAHDMILSLKDGYDTLIGPSAAVPLSAGQTQLIGYARALFGEPVLLVLDEPTANLDKGSAQHVIASLKAKADRGAIVIVATHDRAVIEQSDTVLAIREGGVVTADAQRYLASLVPSAGPEPQRLSTVQGKTA</sequence>
<evidence type="ECO:0000256" key="7">
    <source>
        <dbReference type="SAM" id="Phobius"/>
    </source>
</evidence>
<dbReference type="PROSITE" id="PS50893">
    <property type="entry name" value="ABC_TRANSPORTER_2"/>
    <property type="match status" value="1"/>
</dbReference>
<reference evidence="10" key="1">
    <citation type="journal article" date="2014" name="Int. J. Syst. Evol. Microbiol.">
        <title>Complete genome sequence of Corynebacterium casei LMG S-19264T (=DSM 44701T), isolated from a smear-ripened cheese.</title>
        <authorList>
            <consortium name="US DOE Joint Genome Institute (JGI-PGF)"/>
            <person name="Walter F."/>
            <person name="Albersmeier A."/>
            <person name="Kalinowski J."/>
            <person name="Ruckert C."/>
        </authorList>
    </citation>
    <scope>NUCLEOTIDE SEQUENCE</scope>
    <source>
        <strain evidence="10">KCTC 32513</strain>
    </source>
</reference>
<dbReference type="SMART" id="SM00382">
    <property type="entry name" value="AAA"/>
    <property type="match status" value="1"/>
</dbReference>
<evidence type="ECO:0000313" key="10">
    <source>
        <dbReference type="EMBL" id="GHB05401.1"/>
    </source>
</evidence>
<evidence type="ECO:0000256" key="6">
    <source>
        <dbReference type="ARBA" id="ARBA00023136"/>
    </source>
</evidence>
<dbReference type="Proteomes" id="UP000634004">
    <property type="component" value="Unassembled WGS sequence"/>
</dbReference>
<feature type="transmembrane region" description="Helical" evidence="7">
    <location>
        <begin position="58"/>
        <end position="78"/>
    </location>
</feature>
<dbReference type="AlphaFoldDB" id="A0A8J3CUT3"/>
<organism evidence="10 11">
    <name type="scientific">Algimonas arctica</name>
    <dbReference type="NCBI Taxonomy" id="1479486"/>
    <lineage>
        <taxon>Bacteria</taxon>
        <taxon>Pseudomonadati</taxon>
        <taxon>Pseudomonadota</taxon>
        <taxon>Alphaproteobacteria</taxon>
        <taxon>Maricaulales</taxon>
        <taxon>Robiginitomaculaceae</taxon>
        <taxon>Algimonas</taxon>
    </lineage>
</organism>
<dbReference type="Gene3D" id="1.20.1560.10">
    <property type="entry name" value="ABC transporter type 1, transmembrane domain"/>
    <property type="match status" value="1"/>
</dbReference>
<dbReference type="RefSeq" id="WP_189499685.1">
    <property type="nucleotide sequence ID" value="NZ_BMZH01000026.1"/>
</dbReference>
<reference evidence="10" key="2">
    <citation type="submission" date="2020-09" db="EMBL/GenBank/DDBJ databases">
        <authorList>
            <person name="Sun Q."/>
            <person name="Kim S."/>
        </authorList>
    </citation>
    <scope>NUCLEOTIDE SEQUENCE</scope>
    <source>
        <strain evidence="10">KCTC 32513</strain>
    </source>
</reference>
<evidence type="ECO:0000256" key="3">
    <source>
        <dbReference type="ARBA" id="ARBA00022741"/>
    </source>
</evidence>
<evidence type="ECO:0000313" key="11">
    <source>
        <dbReference type="Proteomes" id="UP000634004"/>
    </source>
</evidence>
<feature type="transmembrane region" description="Helical" evidence="7">
    <location>
        <begin position="145"/>
        <end position="173"/>
    </location>
</feature>
<keyword evidence="5 7" id="KW-1133">Transmembrane helix</keyword>
<keyword evidence="3" id="KW-0547">Nucleotide-binding</keyword>
<dbReference type="PROSITE" id="PS50929">
    <property type="entry name" value="ABC_TM1F"/>
    <property type="match status" value="1"/>
</dbReference>
<dbReference type="InterPro" id="IPR003593">
    <property type="entry name" value="AAA+_ATPase"/>
</dbReference>
<evidence type="ECO:0000256" key="4">
    <source>
        <dbReference type="ARBA" id="ARBA00022840"/>
    </source>
</evidence>
<comment type="caution">
    <text evidence="10">The sequence shown here is derived from an EMBL/GenBank/DDBJ whole genome shotgun (WGS) entry which is preliminary data.</text>
</comment>
<keyword evidence="11" id="KW-1185">Reference proteome</keyword>
<evidence type="ECO:0000259" key="8">
    <source>
        <dbReference type="PROSITE" id="PS50893"/>
    </source>
</evidence>
<feature type="transmembrane region" description="Helical" evidence="7">
    <location>
        <begin position="20"/>
        <end position="46"/>
    </location>
</feature>
<dbReference type="SUPFAM" id="SSF90123">
    <property type="entry name" value="ABC transporter transmembrane region"/>
    <property type="match status" value="1"/>
</dbReference>
<evidence type="ECO:0000256" key="2">
    <source>
        <dbReference type="ARBA" id="ARBA00022692"/>
    </source>
</evidence>
<dbReference type="InterPro" id="IPR027417">
    <property type="entry name" value="P-loop_NTPase"/>
</dbReference>
<evidence type="ECO:0000259" key="9">
    <source>
        <dbReference type="PROSITE" id="PS50929"/>
    </source>
</evidence>
<accession>A0A8J3CUT3</accession>
<keyword evidence="6 7" id="KW-0472">Membrane</keyword>
<evidence type="ECO:0000256" key="1">
    <source>
        <dbReference type="ARBA" id="ARBA00004651"/>
    </source>
</evidence>
<feature type="domain" description="ABC transmembrane type-1" evidence="9">
    <location>
        <begin position="27"/>
        <end position="300"/>
    </location>
</feature>